<evidence type="ECO:0000256" key="3">
    <source>
        <dbReference type="ARBA" id="ARBA00022692"/>
    </source>
</evidence>
<evidence type="ECO:0000313" key="13">
    <source>
        <dbReference type="Proteomes" id="UP001159427"/>
    </source>
</evidence>
<dbReference type="PRINTS" id="PR00237">
    <property type="entry name" value="GPCRRHODOPSN"/>
</dbReference>
<dbReference type="PANTHER" id="PTHR24246:SF27">
    <property type="entry name" value="ADENOSINE RECEPTOR, ISOFORM A"/>
    <property type="match status" value="1"/>
</dbReference>
<evidence type="ECO:0000256" key="1">
    <source>
        <dbReference type="ARBA" id="ARBA00004651"/>
    </source>
</evidence>
<dbReference type="SUPFAM" id="SSF81321">
    <property type="entry name" value="Family A G protein-coupled receptor-like"/>
    <property type="match status" value="1"/>
</dbReference>
<dbReference type="InterPro" id="IPR017452">
    <property type="entry name" value="GPCR_Rhodpsn_7TM"/>
</dbReference>
<feature type="transmembrane region" description="Helical" evidence="10">
    <location>
        <begin position="144"/>
        <end position="164"/>
    </location>
</feature>
<comment type="caution">
    <text evidence="12">The sequence shown here is derived from an EMBL/GenBank/DDBJ whole genome shotgun (WGS) entry which is preliminary data.</text>
</comment>
<evidence type="ECO:0000256" key="5">
    <source>
        <dbReference type="ARBA" id="ARBA00023040"/>
    </source>
</evidence>
<dbReference type="EMBL" id="CALNXI010003740">
    <property type="protein sequence ID" value="CAH3194171.1"/>
    <property type="molecule type" value="Genomic_DNA"/>
</dbReference>
<keyword evidence="13" id="KW-1185">Reference proteome</keyword>
<dbReference type="Gene3D" id="1.20.1070.10">
    <property type="entry name" value="Rhodopsin 7-helix transmembrane proteins"/>
    <property type="match status" value="1"/>
</dbReference>
<protein>
    <recommendedName>
        <fullName evidence="11">G-protein coupled receptors family 1 profile domain-containing protein</fullName>
    </recommendedName>
</protein>
<evidence type="ECO:0000256" key="10">
    <source>
        <dbReference type="SAM" id="Phobius"/>
    </source>
</evidence>
<evidence type="ECO:0000313" key="12">
    <source>
        <dbReference type="EMBL" id="CAH3194171.1"/>
    </source>
</evidence>
<name>A0ABN8STI5_9CNID</name>
<evidence type="ECO:0000256" key="2">
    <source>
        <dbReference type="ARBA" id="ARBA00022475"/>
    </source>
</evidence>
<dbReference type="PANTHER" id="PTHR24246">
    <property type="entry name" value="OLFACTORY RECEPTOR AND ADENOSINE RECEPTOR"/>
    <property type="match status" value="1"/>
</dbReference>
<feature type="domain" description="G-protein coupled receptors family 1 profile" evidence="11">
    <location>
        <begin position="1"/>
        <end position="196"/>
    </location>
</feature>
<keyword evidence="8" id="KW-0325">Glycoprotein</keyword>
<keyword evidence="6 10" id="KW-0472">Membrane</keyword>
<keyword evidence="5" id="KW-0297">G-protein coupled receptor</keyword>
<feature type="transmembrane region" description="Helical" evidence="10">
    <location>
        <begin position="95"/>
        <end position="113"/>
    </location>
</feature>
<evidence type="ECO:0000259" key="11">
    <source>
        <dbReference type="PROSITE" id="PS50262"/>
    </source>
</evidence>
<evidence type="ECO:0000256" key="6">
    <source>
        <dbReference type="ARBA" id="ARBA00023136"/>
    </source>
</evidence>
<feature type="transmembrane region" description="Helical" evidence="10">
    <location>
        <begin position="59"/>
        <end position="83"/>
    </location>
</feature>
<organism evidence="12 13">
    <name type="scientific">Porites evermanni</name>
    <dbReference type="NCBI Taxonomy" id="104178"/>
    <lineage>
        <taxon>Eukaryota</taxon>
        <taxon>Metazoa</taxon>
        <taxon>Cnidaria</taxon>
        <taxon>Anthozoa</taxon>
        <taxon>Hexacorallia</taxon>
        <taxon>Scleractinia</taxon>
        <taxon>Fungiina</taxon>
        <taxon>Poritidae</taxon>
        <taxon>Porites</taxon>
    </lineage>
</organism>
<feature type="transmembrane region" description="Helical" evidence="10">
    <location>
        <begin position="25"/>
        <end position="47"/>
    </location>
</feature>
<evidence type="ECO:0000256" key="7">
    <source>
        <dbReference type="ARBA" id="ARBA00023170"/>
    </source>
</evidence>
<reference evidence="12 13" key="1">
    <citation type="submission" date="2022-05" db="EMBL/GenBank/DDBJ databases">
        <authorList>
            <consortium name="Genoscope - CEA"/>
            <person name="William W."/>
        </authorList>
    </citation>
    <scope>NUCLEOTIDE SEQUENCE [LARGE SCALE GENOMIC DNA]</scope>
</reference>
<comment type="subcellular location">
    <subcellularLocation>
        <location evidence="1">Cell membrane</location>
        <topology evidence="1">Multi-pass membrane protein</topology>
    </subcellularLocation>
</comment>
<gene>
    <name evidence="12" type="ORF">PEVE_00027291</name>
</gene>
<proteinExistence type="predicted"/>
<dbReference type="Pfam" id="PF00001">
    <property type="entry name" value="7tm_1"/>
    <property type="match status" value="1"/>
</dbReference>
<dbReference type="InterPro" id="IPR000276">
    <property type="entry name" value="GPCR_Rhodpsn"/>
</dbReference>
<dbReference type="CDD" id="cd00637">
    <property type="entry name" value="7tm_classA_rhodopsin-like"/>
    <property type="match status" value="1"/>
</dbReference>
<dbReference type="PROSITE" id="PS50262">
    <property type="entry name" value="G_PROTEIN_RECEP_F1_2"/>
    <property type="match status" value="1"/>
</dbReference>
<evidence type="ECO:0000256" key="9">
    <source>
        <dbReference type="ARBA" id="ARBA00023224"/>
    </source>
</evidence>
<keyword evidence="3 10" id="KW-0812">Transmembrane</keyword>
<sequence length="258" mass="28944">MTATTSKLRGMKAKRETDLPGAMQLFALSVSVFFLALISLERAFAVLKPLRHRVVSTRIYIYSIVVVWAVGIFIFGLLVLIYHIDQKMEMNTLHVAVHFCLFISILVICASYLKIRARLSSTAPEVAVVNSCQSTKHNARLSKTLFVVITLSLLFWLPAVALYTGTFICRCGFHPYMMWTVNALLLANSLVNPFVYSFRMPVFKEALEKLWSRKRTRHIAATSLGLSLFPTPRMNHTSFWAAATCGGSQLKPCTESGD</sequence>
<feature type="transmembrane region" description="Helical" evidence="10">
    <location>
        <begin position="176"/>
        <end position="196"/>
    </location>
</feature>
<evidence type="ECO:0000256" key="8">
    <source>
        <dbReference type="ARBA" id="ARBA00023180"/>
    </source>
</evidence>
<accession>A0ABN8STI5</accession>
<keyword evidence="9" id="KW-0807">Transducer</keyword>
<dbReference type="Proteomes" id="UP001159427">
    <property type="component" value="Unassembled WGS sequence"/>
</dbReference>
<evidence type="ECO:0000256" key="4">
    <source>
        <dbReference type="ARBA" id="ARBA00022989"/>
    </source>
</evidence>
<keyword evidence="2" id="KW-1003">Cell membrane</keyword>
<keyword evidence="7" id="KW-0675">Receptor</keyword>
<keyword evidence="4 10" id="KW-1133">Transmembrane helix</keyword>